<dbReference type="EC" id="1.2.1.91" evidence="1"/>
<dbReference type="EMBL" id="JAVDUU010000004">
    <property type="protein sequence ID" value="MDR6944592.1"/>
    <property type="molecule type" value="Genomic_DNA"/>
</dbReference>
<dbReference type="Pfam" id="PF07606">
    <property type="entry name" value="DUF1569"/>
    <property type="match status" value="1"/>
</dbReference>
<sequence length="150" mass="17678">MEQPIDITNRTLLRKLLLSLDENAVPLWGKMKPRQMVEHLVDQVEWTNGKKTPTCDRPAEEAYQSKQYMVYTDAEIPKNVFLENLPDDFKYPDMETAIDQLMKELDDFDQYFKQPGTTAIHGGFGPMNHQEWLIWHGKHFTHHFKQFGLI</sequence>
<dbReference type="GO" id="GO:0016491">
    <property type="term" value="F:oxidoreductase activity"/>
    <property type="evidence" value="ECO:0007669"/>
    <property type="project" value="UniProtKB-KW"/>
</dbReference>
<keyword evidence="1" id="KW-0560">Oxidoreductase</keyword>
<protein>
    <submittedName>
        <fullName evidence="1">Oxepin-CoA hydrolase/3-oxo-5,6-dehydrosuberyl-CoA semialdehyde dehydrogenase</fullName>
        <ecNumber evidence="1">1.2.1.91</ecNumber>
        <ecNumber evidence="1">3.3.2.12</ecNumber>
    </submittedName>
</protein>
<comment type="caution">
    <text evidence="1">The sequence shown here is derived from an EMBL/GenBank/DDBJ whole genome shotgun (WGS) entry which is preliminary data.</text>
</comment>
<accession>A0ABU1TGP6</accession>
<dbReference type="SUPFAM" id="SSF109854">
    <property type="entry name" value="DinB/YfiT-like putative metalloenzymes"/>
    <property type="match status" value="1"/>
</dbReference>
<evidence type="ECO:0000313" key="1">
    <source>
        <dbReference type="EMBL" id="MDR6944592.1"/>
    </source>
</evidence>
<dbReference type="Proteomes" id="UP001247620">
    <property type="component" value="Unassembled WGS sequence"/>
</dbReference>
<proteinExistence type="predicted"/>
<organism evidence="1 2">
    <name type="scientific">Mucilaginibacter pocheonensis</name>
    <dbReference type="NCBI Taxonomy" id="398050"/>
    <lineage>
        <taxon>Bacteria</taxon>
        <taxon>Pseudomonadati</taxon>
        <taxon>Bacteroidota</taxon>
        <taxon>Sphingobacteriia</taxon>
        <taxon>Sphingobacteriales</taxon>
        <taxon>Sphingobacteriaceae</taxon>
        <taxon>Mucilaginibacter</taxon>
    </lineage>
</organism>
<name>A0ABU1TGP6_9SPHI</name>
<keyword evidence="2" id="KW-1185">Reference proteome</keyword>
<dbReference type="InterPro" id="IPR034660">
    <property type="entry name" value="DinB/YfiT-like"/>
</dbReference>
<dbReference type="RefSeq" id="WP_310101067.1">
    <property type="nucleotide sequence ID" value="NZ_JAVDUU010000004.1"/>
</dbReference>
<dbReference type="Gene3D" id="1.20.120.450">
    <property type="entry name" value="dinb family like domain"/>
    <property type="match status" value="1"/>
</dbReference>
<dbReference type="InterPro" id="IPR011463">
    <property type="entry name" value="DUF1569"/>
</dbReference>
<dbReference type="GO" id="GO:0016787">
    <property type="term" value="F:hydrolase activity"/>
    <property type="evidence" value="ECO:0007669"/>
    <property type="project" value="UniProtKB-KW"/>
</dbReference>
<dbReference type="EC" id="3.3.2.12" evidence="1"/>
<reference evidence="1 2" key="1">
    <citation type="submission" date="2023-07" db="EMBL/GenBank/DDBJ databases">
        <title>Sorghum-associated microbial communities from plants grown in Nebraska, USA.</title>
        <authorList>
            <person name="Schachtman D."/>
        </authorList>
    </citation>
    <scope>NUCLEOTIDE SEQUENCE [LARGE SCALE GENOMIC DNA]</scope>
    <source>
        <strain evidence="1 2">3262</strain>
    </source>
</reference>
<keyword evidence="1" id="KW-0378">Hydrolase</keyword>
<evidence type="ECO:0000313" key="2">
    <source>
        <dbReference type="Proteomes" id="UP001247620"/>
    </source>
</evidence>
<gene>
    <name evidence="1" type="ORF">J2W55_004452</name>
</gene>